<dbReference type="InterPro" id="IPR002347">
    <property type="entry name" value="SDR_fam"/>
</dbReference>
<dbReference type="GO" id="GO:0016491">
    <property type="term" value="F:oxidoreductase activity"/>
    <property type="evidence" value="ECO:0007669"/>
    <property type="project" value="UniProtKB-KW"/>
</dbReference>
<reference evidence="2 3" key="1">
    <citation type="submission" date="2020-02" db="EMBL/GenBank/DDBJ databases">
        <authorList>
            <person name="Ferguson B K."/>
        </authorList>
    </citation>
    <scope>NUCLEOTIDE SEQUENCE [LARGE SCALE GENOMIC DNA]</scope>
</reference>
<dbReference type="EMBL" id="CADCXV010001338">
    <property type="protein sequence ID" value="CAB0043658.1"/>
    <property type="molecule type" value="Genomic_DNA"/>
</dbReference>
<dbReference type="PANTHER" id="PTHR43157">
    <property type="entry name" value="PHOSPHATIDYLINOSITOL-GLYCAN BIOSYNTHESIS CLASS F PROTEIN-RELATED"/>
    <property type="match status" value="1"/>
</dbReference>
<evidence type="ECO:0000313" key="3">
    <source>
        <dbReference type="Proteomes" id="UP000479190"/>
    </source>
</evidence>
<organism evidence="2 3">
    <name type="scientific">Trichogramma brassicae</name>
    <dbReference type="NCBI Taxonomy" id="86971"/>
    <lineage>
        <taxon>Eukaryota</taxon>
        <taxon>Metazoa</taxon>
        <taxon>Ecdysozoa</taxon>
        <taxon>Arthropoda</taxon>
        <taxon>Hexapoda</taxon>
        <taxon>Insecta</taxon>
        <taxon>Pterygota</taxon>
        <taxon>Neoptera</taxon>
        <taxon>Endopterygota</taxon>
        <taxon>Hymenoptera</taxon>
        <taxon>Apocrita</taxon>
        <taxon>Proctotrupomorpha</taxon>
        <taxon>Chalcidoidea</taxon>
        <taxon>Trichogrammatidae</taxon>
        <taxon>Trichogramma</taxon>
    </lineage>
</organism>
<dbReference type="AlphaFoldDB" id="A0A6H5J0P2"/>
<sequence length="282" mass="31800">MGVWSKLQRLGWAIKYSVVLLYVHLQFLAIGGHSMLQDRITQRRHNKTELPRRSGQVAIVTGGARGIGIKVVQMLLECDMTVIVAGTFVNTYQETVDGFEWIYTVNYLGHFLLTMLLLPALRRAATAEQWARVVMVSSVAHMFGDIDFDDVNRKRFYVHGQAYCQSKLAQVLFVRKLARMCDELSVPVAINAVHPGAVGTDIFDETTFYYLKPLLKLVLKNLEEGAVPVVYAAVSPLMEKKSGVYVSNCREARVKAICDDELVQDRLFDLSLEQVGLERLPF</sequence>
<dbReference type="OrthoDB" id="191139at2759"/>
<gene>
    <name evidence="2" type="ORF">TBRA_LOCUS15246</name>
</gene>
<dbReference type="PANTHER" id="PTHR43157:SF31">
    <property type="entry name" value="PHOSPHATIDYLINOSITOL-GLYCAN BIOSYNTHESIS CLASS F PROTEIN"/>
    <property type="match status" value="1"/>
</dbReference>
<accession>A0A6H5J0P2</accession>
<evidence type="ECO:0000313" key="2">
    <source>
        <dbReference type="EMBL" id="CAB0043658.1"/>
    </source>
</evidence>
<protein>
    <submittedName>
        <fullName evidence="2">Uncharacterized protein</fullName>
    </submittedName>
</protein>
<keyword evidence="3" id="KW-1185">Reference proteome</keyword>
<dbReference type="Pfam" id="PF00106">
    <property type="entry name" value="adh_short"/>
    <property type="match status" value="1"/>
</dbReference>
<dbReference type="Gene3D" id="3.40.50.720">
    <property type="entry name" value="NAD(P)-binding Rossmann-like Domain"/>
    <property type="match status" value="2"/>
</dbReference>
<dbReference type="Proteomes" id="UP000479190">
    <property type="component" value="Unassembled WGS sequence"/>
</dbReference>
<keyword evidence="1" id="KW-0560">Oxidoreductase</keyword>
<evidence type="ECO:0000256" key="1">
    <source>
        <dbReference type="ARBA" id="ARBA00023002"/>
    </source>
</evidence>
<dbReference type="SUPFAM" id="SSF51735">
    <property type="entry name" value="NAD(P)-binding Rossmann-fold domains"/>
    <property type="match status" value="1"/>
</dbReference>
<name>A0A6H5J0P2_9HYME</name>
<dbReference type="InterPro" id="IPR036291">
    <property type="entry name" value="NAD(P)-bd_dom_sf"/>
</dbReference>
<proteinExistence type="predicted"/>
<dbReference type="PRINTS" id="PR00081">
    <property type="entry name" value="GDHRDH"/>
</dbReference>